<dbReference type="Proteomes" id="UP000662747">
    <property type="component" value="Chromosome"/>
</dbReference>
<sequence length="176" mass="20108">MSLLPFPSLAGSQKATTIPPKLPTGDIHDFDFFVGNWTSVNRRLKKRWVGSTDWDVFPNTIRCESRMGGVVNIDEVVFPTKGWSGMTIRTFNTEKRQWSLYWVNSRTGELFPPVVGGFTGDSGEFYGDDTDEGRAIKVVFRWKRLGPDTAHWEQAFSLDGKQWETNWMAEHTRVKG</sequence>
<gene>
    <name evidence="1" type="ORF">JY651_44550</name>
</gene>
<accession>A0ABX7PDF0</accession>
<dbReference type="EMBL" id="CP071090">
    <property type="protein sequence ID" value="QSQ28526.1"/>
    <property type="molecule type" value="Genomic_DNA"/>
</dbReference>
<protein>
    <recommendedName>
        <fullName evidence="3">DUF1579 domain-containing protein</fullName>
    </recommendedName>
</protein>
<name>A0ABX7PDF0_9BACT</name>
<evidence type="ECO:0000313" key="1">
    <source>
        <dbReference type="EMBL" id="QSQ28526.1"/>
    </source>
</evidence>
<organism evidence="1 2">
    <name type="scientific">Pyxidicoccus parkwayensis</name>
    <dbReference type="NCBI Taxonomy" id="2813578"/>
    <lineage>
        <taxon>Bacteria</taxon>
        <taxon>Pseudomonadati</taxon>
        <taxon>Myxococcota</taxon>
        <taxon>Myxococcia</taxon>
        <taxon>Myxococcales</taxon>
        <taxon>Cystobacterineae</taxon>
        <taxon>Myxococcaceae</taxon>
        <taxon>Pyxidicoccus</taxon>
    </lineage>
</organism>
<reference evidence="1 2" key="1">
    <citation type="submission" date="2021-02" db="EMBL/GenBank/DDBJ databases">
        <title>De Novo genome assembly of isolated myxobacteria.</title>
        <authorList>
            <person name="Stevens D.C."/>
        </authorList>
    </citation>
    <scope>NUCLEOTIDE SEQUENCE [LARGE SCALE GENOMIC DNA]</scope>
    <source>
        <strain evidence="2">SCPEA02</strain>
    </source>
</reference>
<evidence type="ECO:0000313" key="2">
    <source>
        <dbReference type="Proteomes" id="UP000662747"/>
    </source>
</evidence>
<keyword evidence="2" id="KW-1185">Reference proteome</keyword>
<proteinExistence type="predicted"/>
<evidence type="ECO:0008006" key="3">
    <source>
        <dbReference type="Google" id="ProtNLM"/>
    </source>
</evidence>